<feature type="compositionally biased region" description="Basic and acidic residues" evidence="1">
    <location>
        <begin position="970"/>
        <end position="1010"/>
    </location>
</feature>
<feature type="chain" id="PRO_5003794950" description="SfiI-subtelomeric related protein family member" evidence="2">
    <location>
        <begin position="26"/>
        <end position="1130"/>
    </location>
</feature>
<gene>
    <name evidence="3" type="ORF">TOT_040000835</name>
</gene>
<protein>
    <recommendedName>
        <fullName evidence="5">SfiI-subtelomeric related protein family member</fullName>
    </recommendedName>
</protein>
<feature type="compositionally biased region" description="Polar residues" evidence="1">
    <location>
        <begin position="429"/>
        <end position="442"/>
    </location>
</feature>
<feature type="region of interest" description="Disordered" evidence="1">
    <location>
        <begin position="405"/>
        <end position="472"/>
    </location>
</feature>
<reference evidence="3 4" key="1">
    <citation type="journal article" date="2012" name="MBio">
        <title>Comparative genome analysis of three eukaryotic parasites with differing abilities to transform leukocytes reveals key mediators of Theileria-induced leukocyte transformation.</title>
        <authorList>
            <person name="Hayashida K."/>
            <person name="Hara Y."/>
            <person name="Abe T."/>
            <person name="Yamasaki C."/>
            <person name="Toyoda A."/>
            <person name="Kosuge T."/>
            <person name="Suzuki Y."/>
            <person name="Sato Y."/>
            <person name="Kawashima S."/>
            <person name="Katayama T."/>
            <person name="Wakaguri H."/>
            <person name="Inoue N."/>
            <person name="Homma K."/>
            <person name="Tada-Umezaki M."/>
            <person name="Yagi Y."/>
            <person name="Fujii Y."/>
            <person name="Habara T."/>
            <person name="Kanehisa M."/>
            <person name="Watanabe H."/>
            <person name="Ito K."/>
            <person name="Gojobori T."/>
            <person name="Sugawara H."/>
            <person name="Imanishi T."/>
            <person name="Weir W."/>
            <person name="Gardner M."/>
            <person name="Pain A."/>
            <person name="Shiels B."/>
            <person name="Hattori M."/>
            <person name="Nene V."/>
            <person name="Sugimoto C."/>
        </authorList>
    </citation>
    <scope>NUCLEOTIDE SEQUENCE [LARGE SCALE GENOMIC DNA]</scope>
    <source>
        <strain evidence="3 4">Shintoku</strain>
    </source>
</reference>
<dbReference type="GeneID" id="20716876"/>
<feature type="compositionally biased region" description="Low complexity" evidence="1">
    <location>
        <begin position="930"/>
        <end position="949"/>
    </location>
</feature>
<feature type="compositionally biased region" description="Basic and acidic residues" evidence="1">
    <location>
        <begin position="894"/>
        <end position="928"/>
    </location>
</feature>
<dbReference type="VEuPathDB" id="PiroplasmaDB:TOT_040000835"/>
<feature type="compositionally biased region" description="Low complexity" evidence="1">
    <location>
        <begin position="583"/>
        <end position="593"/>
    </location>
</feature>
<dbReference type="AlphaFoldDB" id="J7M8P6"/>
<keyword evidence="4" id="KW-1185">Reference proteome</keyword>
<name>J7M8P6_THEOR</name>
<feature type="compositionally biased region" description="Low complexity" evidence="1">
    <location>
        <begin position="702"/>
        <end position="717"/>
    </location>
</feature>
<feature type="region of interest" description="Disordered" evidence="1">
    <location>
        <begin position="702"/>
        <end position="792"/>
    </location>
</feature>
<feature type="region of interest" description="Disordered" evidence="1">
    <location>
        <begin position="883"/>
        <end position="1069"/>
    </location>
</feature>
<accession>J7M8P6</accession>
<dbReference type="KEGG" id="tot:TOT_040000835"/>
<feature type="compositionally biased region" description="Basic and acidic residues" evidence="1">
    <location>
        <begin position="720"/>
        <end position="749"/>
    </location>
</feature>
<dbReference type="InterPro" id="IPR007480">
    <property type="entry name" value="DUF529"/>
</dbReference>
<feature type="compositionally biased region" description="Polar residues" evidence="1">
    <location>
        <begin position="1046"/>
        <end position="1067"/>
    </location>
</feature>
<dbReference type="Pfam" id="PF04385">
    <property type="entry name" value="FAINT"/>
    <property type="match status" value="2"/>
</dbReference>
<feature type="compositionally biased region" description="Basic and acidic residues" evidence="1">
    <location>
        <begin position="1019"/>
        <end position="1045"/>
    </location>
</feature>
<feature type="signal peptide" evidence="2">
    <location>
        <begin position="1"/>
        <end position="25"/>
    </location>
</feature>
<feature type="compositionally biased region" description="Low complexity" evidence="1">
    <location>
        <begin position="768"/>
        <end position="778"/>
    </location>
</feature>
<dbReference type="EMBL" id="AP011949">
    <property type="protein sequence ID" value="BAM42468.1"/>
    <property type="molecule type" value="Genomic_DNA"/>
</dbReference>
<sequence>MNIFNVLLYVFTFSLFLYRNNLVESTGSRNFRGFSSGRPPDLKLVTSDGTKESEINSTGFEHRQLGLAGNVHEYNLNEGTRCVKVKQNDTEVWIETDTDTLSTFSSQSTFTDSVNVSEEQSSTSGQPSSVQSTSTETSTDQADGSGGSDPSQRKYPIKIVYNNRAKVMWIIFRDGYLGYMFINGKWIFKISKSISFDNHGTISSAILQSLNSLVTRDSTLLTPELQQSAILTNNLYPTDYSEGNAGSSHDQAGDSTPVDTYIDVPGFGTSSISVPKFFGQNSSISPVRSKPSLKKLPDTEEQPNIKFFTTDDSDPSSTVELSSDKYTVKYYENLKNDYLIELDTDAKCVLVKCEDKEVWKTGEHDLDEPTSSSYYKGYKHVVVRDEDKGVIYNEKKDTWNHYDTKYVSKKPDQSKSKAPSQPEYVPEQQPLTVPESQPTTLPEQPKEETKPVAEPVSGTPEAGQESSQTAGSPHLITVNIDLTESTDQVVYEHDTVNKAQRWTCKEGFLIEKVTKAGNVVWQPKDGRHGDRVVVREAEDGTKGKVYRPGETEGSSSTAQDQQHAKSQQPDASKTEEPTKKSEAAPTHTPTTPAQQSNPKLYTTDPNDNTKFVELATNAYSVVQNGDVTTFTIADSANCTKLTFENVLMWQYDSSKRGGLYPKTLEYNQSSNVLVLKFEGFEITFEKENGNWVYTEADTSKAAKQAQPAKQAQESQQPDASKTEEPVKESEQQTKKSEQQADETKSEQPKESQQPDASKTEEPTKKSEAAPTHTPTTPAQQSNPKLYTTDPNDNTKFVELATNAYSVVQNGDVTTFTIADSANCTKLTFENVLMWQYDSSKRGGLYPKTLDYNQSSNVLVLKFEGFEITFEKENGNWVYTEADTSKAAKQAQPAKKSEEPGKGDDTSELAKEAQEADETKSEQPKESGDKTATLTSGTTDTASVTLTSASQDQTATLTGGSDGSQQAQEAKQAKSEQAKEAEESDATKTEQAKEAEESDATKTEQAKEAEQQAKVYDTSEPAKEAQPAKESDATKTEQAKEAEDGTKTQAPEDQTATLTSGSDGSQQAGEAISDFSTTVISSGFFTSSSKSQEFYLQFPQIVLVSEEAIDNQHKFGINPFGVKPILVSTWS</sequence>
<proteinExistence type="predicted"/>
<feature type="compositionally biased region" description="Polar residues" evidence="1">
    <location>
        <begin position="594"/>
        <end position="607"/>
    </location>
</feature>
<evidence type="ECO:0000313" key="4">
    <source>
        <dbReference type="Proteomes" id="UP000003786"/>
    </source>
</evidence>
<keyword evidence="2" id="KW-0732">Signal</keyword>
<feature type="compositionally biased region" description="Basic and acidic residues" evidence="1">
    <location>
        <begin position="572"/>
        <end position="582"/>
    </location>
</feature>
<feature type="compositionally biased region" description="Polar residues" evidence="1">
    <location>
        <begin position="779"/>
        <end position="792"/>
    </location>
</feature>
<evidence type="ECO:0000256" key="2">
    <source>
        <dbReference type="SAM" id="SignalP"/>
    </source>
</evidence>
<feature type="compositionally biased region" description="Basic and acidic residues" evidence="1">
    <location>
        <begin position="405"/>
        <end position="415"/>
    </location>
</feature>
<feature type="compositionally biased region" description="Basic and acidic residues" evidence="1">
    <location>
        <begin position="757"/>
        <end position="767"/>
    </location>
</feature>
<organism evidence="3 4">
    <name type="scientific">Theileria orientalis strain Shintoku</name>
    <dbReference type="NCBI Taxonomy" id="869250"/>
    <lineage>
        <taxon>Eukaryota</taxon>
        <taxon>Sar</taxon>
        <taxon>Alveolata</taxon>
        <taxon>Apicomplexa</taxon>
        <taxon>Aconoidasida</taxon>
        <taxon>Piroplasmida</taxon>
        <taxon>Theileriidae</taxon>
        <taxon>Theileria</taxon>
    </lineage>
</organism>
<feature type="compositionally biased region" description="Polar residues" evidence="1">
    <location>
        <begin position="552"/>
        <end position="571"/>
    </location>
</feature>
<dbReference type="eggNOG" id="ENOG502QRPA">
    <property type="taxonomic scope" value="Eukaryota"/>
</dbReference>
<feature type="region of interest" description="Disordered" evidence="1">
    <location>
        <begin position="521"/>
        <end position="607"/>
    </location>
</feature>
<feature type="compositionally biased region" description="Low complexity" evidence="1">
    <location>
        <begin position="112"/>
        <end position="139"/>
    </location>
</feature>
<feature type="region of interest" description="Disordered" evidence="1">
    <location>
        <begin position="112"/>
        <end position="154"/>
    </location>
</feature>
<evidence type="ECO:0000313" key="3">
    <source>
        <dbReference type="EMBL" id="BAM42468.1"/>
    </source>
</evidence>
<dbReference type="RefSeq" id="XP_009692769.1">
    <property type="nucleotide sequence ID" value="XM_009694474.1"/>
</dbReference>
<dbReference type="Proteomes" id="UP000003786">
    <property type="component" value="Chromosome 4"/>
</dbReference>
<evidence type="ECO:0000256" key="1">
    <source>
        <dbReference type="SAM" id="MobiDB-lite"/>
    </source>
</evidence>
<feature type="compositionally biased region" description="Basic and acidic residues" evidence="1">
    <location>
        <begin position="524"/>
        <end position="550"/>
    </location>
</feature>
<evidence type="ECO:0008006" key="5">
    <source>
        <dbReference type="Google" id="ProtNLM"/>
    </source>
</evidence>